<comment type="pathway">
    <text evidence="2">Carbohydrate metabolism; tricarboxylic acid cycle; isocitrate from oxaloacetate: step 2/2.</text>
</comment>
<dbReference type="EC" id="4.2.1.3" evidence="3"/>
<dbReference type="InterPro" id="IPR015932">
    <property type="entry name" value="Aconitase_dom2"/>
</dbReference>
<evidence type="ECO:0000256" key="8">
    <source>
        <dbReference type="ARBA" id="ARBA00023014"/>
    </source>
</evidence>
<sequence length="756" mass="81218">MSTLDSTPQFVTDAYEKMRRNLAVVRRRLHRPLTLSDKILLSHLDKPEEAELLPGKSYLHLRPDRVILQDVLGQSAMLQFMQTGLKRVAIPTTIHCDHLIEARVAGTSDLAASIDENKEVYDFLKSAAAKFGAGFWGPGAGIIHQVNLENYAFPGAVILGTDSHTPNAGGLGACAVGVGGADAIDAMAGLTWEVLYPKHIGVKLTGSLSGWTAPKDIILHLAGKLTVSGGTNAIIEYFGPGAESLSCTGKATITNMGAELGATTSIFGYDQMMARYLEATGRKALAELAEQYRELLTLDDGVLADPAPSYDTFIEIDLSQLEPHVVGPHSPDRARPLSALAAEVNAPDSTFINDISVCLIGSCTNSSYEDMSKAADIAEQARARGVTSTVPLYVTPGSEQIRATIERDGQMASLQAIGATVLANACGPCIGQWKRDAEATGKPNTIVTSYNRNFPRRNDGQPTTMNFITSPEITIAFALAGKLSFNPMRDSLTGADGQPFTLAPPGKAPDIPEGGYLKGASDFTEPPADGSDVVLQIAPDSQRLQVLKPWPAWDGEDVIDAAVLLKAEGKTTTDAISPAGPWLRLRGHLDKFSDNMFMGAVNAFTGITGSGLNVLTGEKDAPFSVIARHYQANQLKWVVIGDWNYGEGSSREHAALSPRLLGAAAIISRSFARIHESNLKKQGLLALTFADPDDYEKIREDDRIDLVGLQDFSPDQPVTCIIKHADGTQESIQLKHSYNRDQITWFQAGSALNLLR</sequence>
<dbReference type="InterPro" id="IPR018136">
    <property type="entry name" value="Aconitase_4Fe-4S_BS"/>
</dbReference>
<evidence type="ECO:0000259" key="14">
    <source>
        <dbReference type="Pfam" id="PF00694"/>
    </source>
</evidence>
<evidence type="ECO:0000256" key="9">
    <source>
        <dbReference type="ARBA" id="ARBA00023239"/>
    </source>
</evidence>
<dbReference type="InterPro" id="IPR015931">
    <property type="entry name" value="Acnase/IPM_dHydase_lsu_aba_1/3"/>
</dbReference>
<evidence type="ECO:0000256" key="6">
    <source>
        <dbReference type="ARBA" id="ARBA00022946"/>
    </source>
</evidence>
<gene>
    <name evidence="15" type="ORF">DPPLL_22930</name>
</gene>
<dbReference type="PANTHER" id="PTHR43160:SF4">
    <property type="entry name" value="ACONITATE HYDRATASE B"/>
    <property type="match status" value="1"/>
</dbReference>
<proteinExistence type="predicted"/>
<evidence type="ECO:0000256" key="7">
    <source>
        <dbReference type="ARBA" id="ARBA00023004"/>
    </source>
</evidence>
<name>A0ABN6M8M0_9BACT</name>
<dbReference type="SUPFAM" id="SSF53732">
    <property type="entry name" value="Aconitase iron-sulfur domain"/>
    <property type="match status" value="1"/>
</dbReference>
<evidence type="ECO:0000256" key="2">
    <source>
        <dbReference type="ARBA" id="ARBA00004717"/>
    </source>
</evidence>
<dbReference type="InterPro" id="IPR000573">
    <property type="entry name" value="AconitaseA/IPMdHydase_ssu_swvl"/>
</dbReference>
<dbReference type="PANTHER" id="PTHR43160">
    <property type="entry name" value="ACONITATE HYDRATASE B"/>
    <property type="match status" value="1"/>
</dbReference>
<keyword evidence="8" id="KW-0411">Iron-sulfur</keyword>
<accession>A0ABN6M8M0</accession>
<evidence type="ECO:0000256" key="10">
    <source>
        <dbReference type="ARBA" id="ARBA00023501"/>
    </source>
</evidence>
<feature type="domain" description="Aconitase/3-isopropylmalate dehydratase large subunit alpha/beta/alpha" evidence="13">
    <location>
        <begin position="37"/>
        <end position="481"/>
    </location>
</feature>
<dbReference type="Proteomes" id="UP000830055">
    <property type="component" value="Chromosome"/>
</dbReference>
<evidence type="ECO:0000256" key="5">
    <source>
        <dbReference type="ARBA" id="ARBA00022723"/>
    </source>
</evidence>
<evidence type="ECO:0000256" key="3">
    <source>
        <dbReference type="ARBA" id="ARBA00012926"/>
    </source>
</evidence>
<dbReference type="EMBL" id="AP025516">
    <property type="protein sequence ID" value="BDD87928.1"/>
    <property type="molecule type" value="Genomic_DNA"/>
</dbReference>
<evidence type="ECO:0000256" key="4">
    <source>
        <dbReference type="ARBA" id="ARBA00019378"/>
    </source>
</evidence>
<dbReference type="NCBIfam" id="NF005558">
    <property type="entry name" value="PRK07229.1"/>
    <property type="match status" value="1"/>
</dbReference>
<evidence type="ECO:0000256" key="1">
    <source>
        <dbReference type="ARBA" id="ARBA00001966"/>
    </source>
</evidence>
<comment type="catalytic activity">
    <reaction evidence="10">
        <text>citrate = D-threo-isocitrate</text>
        <dbReference type="Rhea" id="RHEA:10336"/>
        <dbReference type="ChEBI" id="CHEBI:15562"/>
        <dbReference type="ChEBI" id="CHEBI:16947"/>
        <dbReference type="EC" id="4.2.1.3"/>
    </reaction>
</comment>
<dbReference type="Pfam" id="PF00330">
    <property type="entry name" value="Aconitase"/>
    <property type="match status" value="1"/>
</dbReference>
<dbReference type="Gene3D" id="3.30.499.10">
    <property type="entry name" value="Aconitase, domain 3"/>
    <property type="match status" value="2"/>
</dbReference>
<keyword evidence="5" id="KW-0479">Metal-binding</keyword>
<keyword evidence="6" id="KW-0809">Transit peptide</keyword>
<dbReference type="InterPro" id="IPR050926">
    <property type="entry name" value="Aconitase/IPM_isomerase"/>
</dbReference>
<reference evidence="15 16" key="1">
    <citation type="submission" date="2022-01" db="EMBL/GenBank/DDBJ databases">
        <title>Desulfofustis limnae sp. nov., a novel mesophilic sulfate-reducing bacterium isolated from marsh soil.</title>
        <authorList>
            <person name="Watanabe M."/>
            <person name="Takahashi A."/>
            <person name="Kojima H."/>
            <person name="Fukui M."/>
        </authorList>
    </citation>
    <scope>NUCLEOTIDE SEQUENCE [LARGE SCALE GENOMIC DNA]</scope>
    <source>
        <strain evidence="15 16">PPLL</strain>
    </source>
</reference>
<keyword evidence="7" id="KW-0408">Iron</keyword>
<dbReference type="InterPro" id="IPR006248">
    <property type="entry name" value="Aconitase_mito-like"/>
</dbReference>
<dbReference type="RefSeq" id="WP_284151329.1">
    <property type="nucleotide sequence ID" value="NZ_AP025516.1"/>
</dbReference>
<evidence type="ECO:0000313" key="15">
    <source>
        <dbReference type="EMBL" id="BDD87928.1"/>
    </source>
</evidence>
<dbReference type="PROSITE" id="PS00450">
    <property type="entry name" value="ACONITASE_1"/>
    <property type="match status" value="1"/>
</dbReference>
<evidence type="ECO:0000256" key="11">
    <source>
        <dbReference type="ARBA" id="ARBA00031081"/>
    </source>
</evidence>
<evidence type="ECO:0000313" key="16">
    <source>
        <dbReference type="Proteomes" id="UP000830055"/>
    </source>
</evidence>
<evidence type="ECO:0000259" key="13">
    <source>
        <dbReference type="Pfam" id="PF00330"/>
    </source>
</evidence>
<dbReference type="Gene3D" id="3.40.1060.10">
    <property type="entry name" value="Aconitase, Domain 2"/>
    <property type="match status" value="1"/>
</dbReference>
<evidence type="ECO:0000256" key="12">
    <source>
        <dbReference type="ARBA" id="ARBA00031977"/>
    </source>
</evidence>
<dbReference type="PROSITE" id="PS01244">
    <property type="entry name" value="ACONITASE_2"/>
    <property type="match status" value="1"/>
</dbReference>
<comment type="cofactor">
    <cofactor evidence="1">
        <name>[4Fe-4S] cluster</name>
        <dbReference type="ChEBI" id="CHEBI:49883"/>
    </cofactor>
</comment>
<dbReference type="PRINTS" id="PR00415">
    <property type="entry name" value="ACONITASE"/>
</dbReference>
<keyword evidence="16" id="KW-1185">Reference proteome</keyword>
<dbReference type="SUPFAM" id="SSF52016">
    <property type="entry name" value="LeuD/IlvD-like"/>
    <property type="match status" value="1"/>
</dbReference>
<feature type="domain" description="Aconitase A/isopropylmalate dehydratase small subunit swivel" evidence="14">
    <location>
        <begin position="562"/>
        <end position="691"/>
    </location>
</feature>
<organism evidence="15 16">
    <name type="scientific">Desulfofustis limnaeus</name>
    <dbReference type="NCBI Taxonomy" id="2740163"/>
    <lineage>
        <taxon>Bacteria</taxon>
        <taxon>Pseudomonadati</taxon>
        <taxon>Thermodesulfobacteriota</taxon>
        <taxon>Desulfobulbia</taxon>
        <taxon>Desulfobulbales</taxon>
        <taxon>Desulfocapsaceae</taxon>
        <taxon>Desulfofustis</taxon>
    </lineage>
</organism>
<protein>
    <recommendedName>
        <fullName evidence="4">Aconitate hydratase A</fullName>
        <ecNumber evidence="3">4.2.1.3</ecNumber>
    </recommendedName>
    <alternativeName>
        <fullName evidence="12">Iron-responsive protein-like</fullName>
    </alternativeName>
    <alternativeName>
        <fullName evidence="11">RNA-binding protein</fullName>
    </alternativeName>
</protein>
<dbReference type="InterPro" id="IPR036008">
    <property type="entry name" value="Aconitase_4Fe-4S_dom"/>
</dbReference>
<dbReference type="InterPro" id="IPR015928">
    <property type="entry name" value="Aconitase/3IPM_dehydase_swvl"/>
</dbReference>
<dbReference type="Gene3D" id="3.20.19.10">
    <property type="entry name" value="Aconitase, domain 4"/>
    <property type="match status" value="1"/>
</dbReference>
<dbReference type="Pfam" id="PF00694">
    <property type="entry name" value="Aconitase_C"/>
    <property type="match status" value="1"/>
</dbReference>
<dbReference type="InterPro" id="IPR001030">
    <property type="entry name" value="Acoase/IPM_deHydtase_lsu_aba"/>
</dbReference>
<dbReference type="NCBIfam" id="TIGR01340">
    <property type="entry name" value="aconitase_mito"/>
    <property type="match status" value="1"/>
</dbReference>
<keyword evidence="9" id="KW-0456">Lyase</keyword>